<evidence type="ECO:0000313" key="2">
    <source>
        <dbReference type="Proteomes" id="UP000185146"/>
    </source>
</evidence>
<dbReference type="Pfam" id="PF10134">
    <property type="entry name" value="RPA"/>
    <property type="match status" value="1"/>
</dbReference>
<proteinExistence type="predicted"/>
<accession>A0A1L5PIN1</accession>
<sequence length="340" mass="38613">MHLSSDHARIVREARPGESWAQAEARLNGKRIQDQARPGESWQELNARRREIVASKNEEEVELVDCFISADGIAIKDCRHFMDVALFRMSKKEKRAGEVIRYNLVDGYVEVKAGPDGMATIWDYDIVLMLVSHLTESMNRFKNGRGAMPGRIFTMHVSDVLKFSQRGDGGGQSERVESALDRLKGTIVKSVFSRTVHKGKLIMREVKSESLISGYRVLSVTGIGRVDRVEIEVPNWIYSQVTRSPRSAVLTVSPEFFLIESALGRFVYRLARRAAGNDKARWGFRTIYERSGITRFKEFCRSLRNLIKLNNLPEYELHEEAGQSGPQLLMTRRGWDSGCG</sequence>
<protein>
    <recommendedName>
        <fullName evidence="3">Replication protein RepA</fullName>
    </recommendedName>
</protein>
<evidence type="ECO:0008006" key="3">
    <source>
        <dbReference type="Google" id="ProtNLM"/>
    </source>
</evidence>
<reference evidence="1 2" key="1">
    <citation type="submission" date="2016-12" db="EMBL/GenBank/DDBJ databases">
        <title>Draft Genome Sequence of Mercury Resistant Pseudomonas DRA525.</title>
        <authorList>
            <person name="Drace K.M."/>
        </authorList>
    </citation>
    <scope>NUCLEOTIDE SEQUENCE [LARGE SCALE GENOMIC DNA]</scope>
    <source>
        <strain evidence="1 2">DRA525</strain>
    </source>
</reference>
<dbReference type="AlphaFoldDB" id="A0A1L5PIN1"/>
<dbReference type="InterPro" id="IPR018777">
    <property type="entry name" value="Replication_initiator_prot_A"/>
</dbReference>
<organism evidence="1 2">
    <name type="scientific">Pseudomonas putida</name>
    <name type="common">Arthrobacter siderocapsulatus</name>
    <dbReference type="NCBI Taxonomy" id="303"/>
    <lineage>
        <taxon>Bacteria</taxon>
        <taxon>Pseudomonadati</taxon>
        <taxon>Pseudomonadota</taxon>
        <taxon>Gammaproteobacteria</taxon>
        <taxon>Pseudomonadales</taxon>
        <taxon>Pseudomonadaceae</taxon>
        <taxon>Pseudomonas</taxon>
    </lineage>
</organism>
<dbReference type="EMBL" id="CP018743">
    <property type="protein sequence ID" value="APO80013.1"/>
    <property type="molecule type" value="Genomic_DNA"/>
</dbReference>
<dbReference type="RefSeq" id="WP_075043670.1">
    <property type="nucleotide sequence ID" value="NZ_CP018743.1"/>
</dbReference>
<name>A0A1L5PIN1_PSEPU</name>
<evidence type="ECO:0000313" key="1">
    <source>
        <dbReference type="EMBL" id="APO80013.1"/>
    </source>
</evidence>
<gene>
    <name evidence="1" type="ORF">BL240_00260</name>
</gene>
<dbReference type="Proteomes" id="UP000185146">
    <property type="component" value="Chromosome"/>
</dbReference>